<organism evidence="4 5">
    <name type="scientific">Gambusia affinis</name>
    <name type="common">Western mosquitofish</name>
    <name type="synonym">Heterandria affinis</name>
    <dbReference type="NCBI Taxonomy" id="33528"/>
    <lineage>
        <taxon>Eukaryota</taxon>
        <taxon>Metazoa</taxon>
        <taxon>Chordata</taxon>
        <taxon>Craniata</taxon>
        <taxon>Vertebrata</taxon>
        <taxon>Euteleostomi</taxon>
        <taxon>Actinopterygii</taxon>
        <taxon>Neopterygii</taxon>
        <taxon>Teleostei</taxon>
        <taxon>Neoteleostei</taxon>
        <taxon>Acanthomorphata</taxon>
        <taxon>Ovalentaria</taxon>
        <taxon>Atherinomorphae</taxon>
        <taxon>Cyprinodontiformes</taxon>
        <taxon>Poeciliidae</taxon>
        <taxon>Poeciliinae</taxon>
        <taxon>Gambusia</taxon>
    </lineage>
</organism>
<dbReference type="EMBL" id="NHOQ01001578">
    <property type="protein sequence ID" value="PWA23693.1"/>
    <property type="molecule type" value="Genomic_DNA"/>
</dbReference>
<dbReference type="SUPFAM" id="SSF63748">
    <property type="entry name" value="Tudor/PWWP/MBT"/>
    <property type="match status" value="1"/>
</dbReference>
<proteinExistence type="predicted"/>
<dbReference type="Pfam" id="PF00567">
    <property type="entry name" value="TUDOR"/>
    <property type="match status" value="1"/>
</dbReference>
<name>A0A315VW76_GAMAF</name>
<evidence type="ECO:0000313" key="5">
    <source>
        <dbReference type="Proteomes" id="UP000250572"/>
    </source>
</evidence>
<evidence type="ECO:0000256" key="1">
    <source>
        <dbReference type="SAM" id="Coils"/>
    </source>
</evidence>
<dbReference type="Proteomes" id="UP000250572">
    <property type="component" value="Unassembled WGS sequence"/>
</dbReference>
<feature type="compositionally biased region" description="Basic and acidic residues" evidence="2">
    <location>
        <begin position="149"/>
        <end position="159"/>
    </location>
</feature>
<dbReference type="PANTHER" id="PTHR22948">
    <property type="entry name" value="TUDOR DOMAIN CONTAINING PROTEIN"/>
    <property type="match status" value="1"/>
</dbReference>
<gene>
    <name evidence="4" type="ORF">CCH79_00005903</name>
</gene>
<reference evidence="4 5" key="1">
    <citation type="journal article" date="2018" name="G3 (Bethesda)">
        <title>A High-Quality Reference Genome for the Invasive Mosquitofish Gambusia affinis Using a Chicago Library.</title>
        <authorList>
            <person name="Hoffberg S.L."/>
            <person name="Troendle N.J."/>
            <person name="Glenn T.C."/>
            <person name="Mahmud O."/>
            <person name="Louha S."/>
            <person name="Chalopin D."/>
            <person name="Bennetzen J.L."/>
            <person name="Mauricio R."/>
        </authorList>
    </citation>
    <scope>NUCLEOTIDE SEQUENCE [LARGE SCALE GENOMIC DNA]</scope>
    <source>
        <strain evidence="4">NE01/NJP1002.9</strain>
        <tissue evidence="4">Muscle</tissue>
    </source>
</reference>
<keyword evidence="5" id="KW-1185">Reference proteome</keyword>
<protein>
    <recommendedName>
        <fullName evidence="3">Tudor domain-containing protein</fullName>
    </recommendedName>
</protein>
<feature type="non-terminal residue" evidence="4">
    <location>
        <position position="580"/>
    </location>
</feature>
<evidence type="ECO:0000256" key="2">
    <source>
        <dbReference type="SAM" id="MobiDB-lite"/>
    </source>
</evidence>
<evidence type="ECO:0000259" key="3">
    <source>
        <dbReference type="PROSITE" id="PS50304"/>
    </source>
</evidence>
<dbReference type="InterPro" id="IPR050621">
    <property type="entry name" value="Tudor_domain_containing"/>
</dbReference>
<keyword evidence="1" id="KW-0175">Coiled coil</keyword>
<sequence>MATQQIDVYQEPRPSRIIQKAQLTCKLYLLEKARNNLEEELRDFTNQAYEDAHGVLNSSIPNPRFNDVIKALDRKCNEIVKLSALLKNYKADYQSLDRVSFNYFQPLKAALSHQQLKVSLDSLRPLRQQDGGKSSDLDNSPLAPSPSRLKPEKAVSEDKNKDVSLHIPAAIIQSNLVSEGKSEVRLPSIQDAFSEKSQCSLKSQLIWGHGDDVQVLHQKQTSSQLLCFLKEKAKTKGSLKVTFLEQTKSKYKANNSGSPLRTSPTVKTKSYQFRHVVTDDSIDERGPKTLHANVNHAPVFQVKRVHSCGSLIYSCVIATETELWDIGDVFTEVLLEESVHSSALDTNKLQQAFAQVENSSISIELKPQTLQHTQPRLEENDSDHPGRLAANIVSIPEFEIRKFEEAEVVVSHVVSPSHFYIQHADSHRKLEALFTDLKVSHLYGEQNCIPDIGAQIIYWSPQDEQWFRAQVAGISGVSSNGTGKKSSINVEVNRLDYGDSSCVSLCNVKQLSSEMAVLPLQALQVSMAHVKPINGTDWTEEAVGWFKAMVHDRTLYARMYPQGPTVTVELFLEKGKLGAM</sequence>
<accession>A0A315VW76</accession>
<dbReference type="InterPro" id="IPR002999">
    <property type="entry name" value="Tudor"/>
</dbReference>
<feature type="coiled-coil region" evidence="1">
    <location>
        <begin position="20"/>
        <end position="47"/>
    </location>
</feature>
<feature type="region of interest" description="Disordered" evidence="2">
    <location>
        <begin position="127"/>
        <end position="159"/>
    </location>
</feature>
<dbReference type="InterPro" id="IPR035437">
    <property type="entry name" value="SNase_OB-fold_sf"/>
</dbReference>
<feature type="domain" description="Tudor" evidence="3">
    <location>
        <begin position="449"/>
        <end position="518"/>
    </location>
</feature>
<dbReference type="PANTHER" id="PTHR22948:SF76">
    <property type="entry name" value="FI20010P1-RELATED"/>
    <property type="match status" value="1"/>
</dbReference>
<dbReference type="Gene3D" id="2.30.30.140">
    <property type="match status" value="1"/>
</dbReference>
<dbReference type="Gene3D" id="2.40.50.90">
    <property type="match status" value="1"/>
</dbReference>
<evidence type="ECO:0000313" key="4">
    <source>
        <dbReference type="EMBL" id="PWA23693.1"/>
    </source>
</evidence>
<dbReference type="PROSITE" id="PS50304">
    <property type="entry name" value="TUDOR"/>
    <property type="match status" value="1"/>
</dbReference>
<comment type="caution">
    <text evidence="4">The sequence shown here is derived from an EMBL/GenBank/DDBJ whole genome shotgun (WGS) entry which is preliminary data.</text>
</comment>
<dbReference type="AlphaFoldDB" id="A0A315VW76"/>